<dbReference type="SMART" id="SM00129">
    <property type="entry name" value="KISc"/>
    <property type="match status" value="1"/>
</dbReference>
<accession>A0AA86S8P4</accession>
<dbReference type="GO" id="GO:0007018">
    <property type="term" value="P:microtubule-based movement"/>
    <property type="evidence" value="ECO:0007669"/>
    <property type="project" value="InterPro"/>
</dbReference>
<dbReference type="GO" id="GO:0015630">
    <property type="term" value="C:microtubule cytoskeleton"/>
    <property type="evidence" value="ECO:0007669"/>
    <property type="project" value="TreeGrafter"/>
</dbReference>
<feature type="binding site" evidence="4">
    <location>
        <begin position="473"/>
        <end position="480"/>
    </location>
    <ligand>
        <name>ATP</name>
        <dbReference type="ChEBI" id="CHEBI:30616"/>
    </ligand>
</feature>
<dbReference type="Gene3D" id="2.60.120.430">
    <property type="entry name" value="Galactose-binding lectin"/>
    <property type="match status" value="1"/>
</dbReference>
<keyword evidence="9" id="KW-1185">Reference proteome</keyword>
<dbReference type="InterPro" id="IPR001752">
    <property type="entry name" value="Kinesin_motor_dom"/>
</dbReference>
<dbReference type="Proteomes" id="UP001189624">
    <property type="component" value="Chromosome 2"/>
</dbReference>
<dbReference type="Gramene" id="rna-AYBTSS11_LOCUS5684">
    <property type="protein sequence ID" value="CAJ1932206.1"/>
    <property type="gene ID" value="gene-AYBTSS11_LOCUS5684"/>
</dbReference>
<dbReference type="AlphaFoldDB" id="A0AA86S8P4"/>
<reference evidence="8" key="1">
    <citation type="submission" date="2023-10" db="EMBL/GenBank/DDBJ databases">
        <authorList>
            <person name="Domelevo Entfellner J.-B."/>
        </authorList>
    </citation>
    <scope>NUCLEOTIDE SEQUENCE</scope>
</reference>
<feature type="compositionally biased region" description="Polar residues" evidence="6">
    <location>
        <begin position="919"/>
        <end position="931"/>
    </location>
</feature>
<evidence type="ECO:0000313" key="8">
    <source>
        <dbReference type="EMBL" id="CAJ1932206.1"/>
    </source>
</evidence>
<keyword evidence="5" id="KW-0175">Coiled coil</keyword>
<dbReference type="EMBL" id="OY731399">
    <property type="protein sequence ID" value="CAJ1932206.1"/>
    <property type="molecule type" value="Genomic_DNA"/>
</dbReference>
<dbReference type="GO" id="GO:0005524">
    <property type="term" value="F:ATP binding"/>
    <property type="evidence" value="ECO:0007669"/>
    <property type="project" value="UniProtKB-UniRule"/>
</dbReference>
<dbReference type="GO" id="GO:0003777">
    <property type="term" value="F:microtubule motor activity"/>
    <property type="evidence" value="ECO:0007669"/>
    <property type="project" value="InterPro"/>
</dbReference>
<evidence type="ECO:0000259" key="7">
    <source>
        <dbReference type="PROSITE" id="PS50067"/>
    </source>
</evidence>
<proteinExistence type="inferred from homology"/>
<sequence>MEPTQSNDVQEYPQTLISEPKDCLMQDGNESLFDSMVCDSTSRLIPTGFTRNAEEECLMFVNAGGDAFSEASGGVTFLGDTYFDGGYVLRTDERIVEGGDYSFIYQSARFGSFCYRFDNIPPGDYFVDLHFAEIIIINGPKGMRVFNVLSELDIYAVVGANKPLQLVDSRVSVKDDGLILIRFEGIFGSPVVNGICIRRATKDSVPPVTSDHIKCSYCAAQIEIPSSQMKDMRAKSTAKYESKIKELTMRCELKAKECYEAWMSLAATNKQLETVHMELDKLTIKSYATYQTVEKQAESLRNISYRYELDKKKWADEINSLQEKIKLIKSDYSKLSLEAHECVDSIPELNKMVFSVQELVKQCEDLKVKYNEEMTKRKKLFNEVQEAKGNIRVFGRCRPLNNAEISVGCNTVVDFDAAKDGCLGILTSGSTKKSFKFDRVFTPKDDQVDVFADASSMVISVLDGYNVCIFAYGQTGTGKTFTMEGTPQNRGVNYRTLEHLFKVSKERSETFSYDISVSVVESKQETEVAGMTYLEMVIRLEVKQASEGFHHVPGVVEAKIDNINEVWNVLQTGNNARAVGSNNVNEHSSRSHWYQDLAKNLLNGDCTKSKLWLVDLAGSERLAKTDVQGERLKEAQNINRSLSALGDVISALAAKSSHIPYSPSDQDVGETLSSLNFATRVRGVELGPVKKQIDTSELQKLKTMLEKARSDCRIKDESMRKLEENLQSLESKAKGKDQIYKNLQEKIKELEGQIELKKAMQSESEKQISQLSDKLRGKEQTCSSLQQKVRELERRMKEQLQSESANFQQKVWDLEKRLKDQMQGSDSESVILKDKIKELERKLKEQEQSSMSMLHQQMKELEDRYREREQHWQQTQSYVDAVKATPDIGKNYMNEECPSEIEAGILRCSDSVNRQISRDYSSFKGSDSTNKIRNKRREFRSNDENNFVLPSSLPDKKVTRKSDPPKIGRSVRPLSRPTTANQAPVSHKRASTSRDLVQGIRERENKKKIWS</sequence>
<dbReference type="Gene3D" id="3.40.850.10">
    <property type="entry name" value="Kinesin motor domain"/>
    <property type="match status" value="1"/>
</dbReference>
<dbReference type="Gene3D" id="1.10.287.1490">
    <property type="match status" value="1"/>
</dbReference>
<feature type="compositionally biased region" description="Basic and acidic residues" evidence="6">
    <location>
        <begin position="1000"/>
        <end position="1011"/>
    </location>
</feature>
<dbReference type="PRINTS" id="PR00380">
    <property type="entry name" value="KINESINHEAVY"/>
</dbReference>
<dbReference type="SUPFAM" id="SSF52540">
    <property type="entry name" value="P-loop containing nucleoside triphosphate hydrolases"/>
    <property type="match status" value="1"/>
</dbReference>
<dbReference type="InterPro" id="IPR019821">
    <property type="entry name" value="Kinesin_motor_CS"/>
</dbReference>
<dbReference type="GO" id="GO:0008017">
    <property type="term" value="F:microtubule binding"/>
    <property type="evidence" value="ECO:0007669"/>
    <property type="project" value="InterPro"/>
</dbReference>
<evidence type="ECO:0000313" key="9">
    <source>
        <dbReference type="Proteomes" id="UP001189624"/>
    </source>
</evidence>
<dbReference type="Pfam" id="PF00225">
    <property type="entry name" value="Kinesin"/>
    <property type="match status" value="1"/>
</dbReference>
<evidence type="ECO:0000256" key="6">
    <source>
        <dbReference type="SAM" id="MobiDB-lite"/>
    </source>
</evidence>
<comment type="similarity">
    <text evidence="4">Belongs to the TRAFAC class myosin-kinesin ATPase superfamily. Kinesin family.</text>
</comment>
<dbReference type="InterPro" id="IPR027640">
    <property type="entry name" value="Kinesin-like_fam"/>
</dbReference>
<feature type="domain" description="Kinesin motor" evidence="7">
    <location>
        <begin position="390"/>
        <end position="661"/>
    </location>
</feature>
<dbReference type="PROSITE" id="PS50067">
    <property type="entry name" value="KINESIN_MOTOR_2"/>
    <property type="match status" value="1"/>
</dbReference>
<gene>
    <name evidence="8" type="ORF">AYBTSS11_LOCUS5684</name>
</gene>
<dbReference type="PROSITE" id="PS00411">
    <property type="entry name" value="KINESIN_MOTOR_1"/>
    <property type="match status" value="1"/>
</dbReference>
<dbReference type="InterPro" id="IPR021720">
    <property type="entry name" value="Malectin_dom"/>
</dbReference>
<feature type="coiled-coil region" evidence="5">
    <location>
        <begin position="311"/>
        <end position="390"/>
    </location>
</feature>
<keyword evidence="1 4" id="KW-0547">Nucleotide-binding</keyword>
<dbReference type="InterPro" id="IPR036961">
    <property type="entry name" value="Kinesin_motor_dom_sf"/>
</dbReference>
<keyword evidence="2 4" id="KW-0067">ATP-binding</keyword>
<feature type="compositionally biased region" description="Basic and acidic residues" evidence="6">
    <location>
        <begin position="954"/>
        <end position="966"/>
    </location>
</feature>
<dbReference type="InterPro" id="IPR027417">
    <property type="entry name" value="P-loop_NTPase"/>
</dbReference>
<name>A0AA86S8P4_9FABA</name>
<evidence type="ECO:0000256" key="1">
    <source>
        <dbReference type="ARBA" id="ARBA00022741"/>
    </source>
</evidence>
<dbReference type="SUPFAM" id="SSF57997">
    <property type="entry name" value="Tropomyosin"/>
    <property type="match status" value="1"/>
</dbReference>
<dbReference type="PANTHER" id="PTHR47972">
    <property type="entry name" value="KINESIN-LIKE PROTEIN KLP-3"/>
    <property type="match status" value="1"/>
</dbReference>
<protein>
    <recommendedName>
        <fullName evidence="7">Kinesin motor domain-containing protein</fullName>
    </recommendedName>
</protein>
<dbReference type="Pfam" id="PF11721">
    <property type="entry name" value="Malectin"/>
    <property type="match status" value="1"/>
</dbReference>
<evidence type="ECO:0000256" key="2">
    <source>
        <dbReference type="ARBA" id="ARBA00022840"/>
    </source>
</evidence>
<evidence type="ECO:0000256" key="4">
    <source>
        <dbReference type="PROSITE-ProRule" id="PRU00283"/>
    </source>
</evidence>
<feature type="region of interest" description="Disordered" evidence="6">
    <location>
        <begin position="919"/>
        <end position="1011"/>
    </location>
</feature>
<evidence type="ECO:0000256" key="3">
    <source>
        <dbReference type="ARBA" id="ARBA00023175"/>
    </source>
</evidence>
<evidence type="ECO:0000256" key="5">
    <source>
        <dbReference type="SAM" id="Coils"/>
    </source>
</evidence>
<keyword evidence="3 4" id="KW-0505">Motor protein</keyword>
<organism evidence="8 9">
    <name type="scientific">Sphenostylis stenocarpa</name>
    <dbReference type="NCBI Taxonomy" id="92480"/>
    <lineage>
        <taxon>Eukaryota</taxon>
        <taxon>Viridiplantae</taxon>
        <taxon>Streptophyta</taxon>
        <taxon>Embryophyta</taxon>
        <taxon>Tracheophyta</taxon>
        <taxon>Spermatophyta</taxon>
        <taxon>Magnoliopsida</taxon>
        <taxon>eudicotyledons</taxon>
        <taxon>Gunneridae</taxon>
        <taxon>Pentapetalae</taxon>
        <taxon>rosids</taxon>
        <taxon>fabids</taxon>
        <taxon>Fabales</taxon>
        <taxon>Fabaceae</taxon>
        <taxon>Papilionoideae</taxon>
        <taxon>50 kb inversion clade</taxon>
        <taxon>NPAAA clade</taxon>
        <taxon>indigoferoid/millettioid clade</taxon>
        <taxon>Phaseoleae</taxon>
        <taxon>Sphenostylis</taxon>
    </lineage>
</organism>
<dbReference type="PANTHER" id="PTHR47972:SF18">
    <property type="entry name" value="KINESIN-LIKE PROTEIN KIN-14R"/>
    <property type="match status" value="1"/>
</dbReference>
<feature type="coiled-coil region" evidence="5">
    <location>
        <begin position="705"/>
        <end position="871"/>
    </location>
</feature>